<reference evidence="3" key="1">
    <citation type="submission" date="2018-05" db="EMBL/GenBank/DDBJ databases">
        <title>Complete Genome Sequence of Methylobacterium sp. 17SD2-17.</title>
        <authorList>
            <person name="Srinivasan S."/>
        </authorList>
    </citation>
    <scope>NUCLEOTIDE SEQUENCE [LARGE SCALE GENOMIC DNA]</scope>
    <source>
        <strain evidence="3">17SD2-17</strain>
    </source>
</reference>
<name>A0A2U8W8Z0_9HYPH</name>
<accession>A0A2U8W8Z0</accession>
<dbReference type="Proteomes" id="UP000245926">
    <property type="component" value="Chromosome"/>
</dbReference>
<dbReference type="EMBL" id="CP029550">
    <property type="protein sequence ID" value="AWN42577.1"/>
    <property type="molecule type" value="Genomic_DNA"/>
</dbReference>
<evidence type="ECO:0008006" key="4">
    <source>
        <dbReference type="Google" id="ProtNLM"/>
    </source>
</evidence>
<dbReference type="InterPro" id="IPR018247">
    <property type="entry name" value="EF_Hand_1_Ca_BS"/>
</dbReference>
<dbReference type="PROSITE" id="PS00018">
    <property type="entry name" value="EF_HAND_1"/>
    <property type="match status" value="1"/>
</dbReference>
<protein>
    <recommendedName>
        <fullName evidence="4">EF-hand domain-containing protein</fullName>
    </recommendedName>
</protein>
<dbReference type="OrthoDB" id="8453759at2"/>
<sequence>MLTSRELKAADPDRAGTLNKKEFLTVIEQRSRRADADRDGTLDARELGTRPGRSLTRLLR</sequence>
<evidence type="ECO:0000313" key="3">
    <source>
        <dbReference type="Proteomes" id="UP000245926"/>
    </source>
</evidence>
<dbReference type="InterPro" id="IPR011992">
    <property type="entry name" value="EF-hand-dom_pair"/>
</dbReference>
<dbReference type="KEGG" id="mets:DK389_21310"/>
<feature type="region of interest" description="Disordered" evidence="1">
    <location>
        <begin position="33"/>
        <end position="60"/>
    </location>
</feature>
<dbReference type="Gene3D" id="1.10.238.10">
    <property type="entry name" value="EF-hand"/>
    <property type="match status" value="1"/>
</dbReference>
<feature type="compositionally biased region" description="Basic and acidic residues" evidence="1">
    <location>
        <begin position="33"/>
        <end position="48"/>
    </location>
</feature>
<organism evidence="2 3">
    <name type="scientific">Methylobacterium durans</name>
    <dbReference type="NCBI Taxonomy" id="2202825"/>
    <lineage>
        <taxon>Bacteria</taxon>
        <taxon>Pseudomonadati</taxon>
        <taxon>Pseudomonadota</taxon>
        <taxon>Alphaproteobacteria</taxon>
        <taxon>Hyphomicrobiales</taxon>
        <taxon>Methylobacteriaceae</taxon>
        <taxon>Methylobacterium</taxon>
    </lineage>
</organism>
<proteinExistence type="predicted"/>
<evidence type="ECO:0000313" key="2">
    <source>
        <dbReference type="EMBL" id="AWN42577.1"/>
    </source>
</evidence>
<evidence type="ECO:0000256" key="1">
    <source>
        <dbReference type="SAM" id="MobiDB-lite"/>
    </source>
</evidence>
<dbReference type="AlphaFoldDB" id="A0A2U8W8Z0"/>
<keyword evidence="3" id="KW-1185">Reference proteome</keyword>
<dbReference type="RefSeq" id="WP_109892596.1">
    <property type="nucleotide sequence ID" value="NZ_CP029550.1"/>
</dbReference>
<dbReference type="SUPFAM" id="SSF47473">
    <property type="entry name" value="EF-hand"/>
    <property type="match status" value="1"/>
</dbReference>
<gene>
    <name evidence="2" type="ORF">DK389_21310</name>
</gene>